<dbReference type="Proteomes" id="UP000006054">
    <property type="component" value="Chromosome"/>
</dbReference>
<dbReference type="RefSeq" id="WP_014799750.1">
    <property type="nucleotide sequence ID" value="NC_018018.1"/>
</dbReference>
<dbReference type="HOGENOM" id="CLU_1978238_0_0_10"/>
<proteinExistence type="predicted"/>
<evidence type="ECO:0000313" key="2">
    <source>
        <dbReference type="Proteomes" id="UP000006054"/>
    </source>
</evidence>
<protein>
    <submittedName>
        <fullName evidence="1">Uncharacterized protein</fullName>
    </submittedName>
</protein>
<name>I4AQU2_BERLS</name>
<sequence>MEKYLKEIINLGSDPNFKEVFDNTCSMPLFFSWVLMRGNNTSWYHKISTQHNQPQHNNTVNNIWSINSININQGGVVTMTRYTNRIRNSIRHYRYEIKYNESSKKKEIAFEDYDLSTNCKVSQGYL</sequence>
<gene>
    <name evidence="1" type="ordered locus">Fleli_4027</name>
</gene>
<keyword evidence="2" id="KW-1185">Reference proteome</keyword>
<evidence type="ECO:0000313" key="1">
    <source>
        <dbReference type="EMBL" id="AFM06327.1"/>
    </source>
</evidence>
<reference evidence="2" key="1">
    <citation type="submission" date="2012-06" db="EMBL/GenBank/DDBJ databases">
        <title>The complete genome of Flexibacter litoralis DSM 6794.</title>
        <authorList>
            <person name="Lucas S."/>
            <person name="Copeland A."/>
            <person name="Lapidus A."/>
            <person name="Glavina del Rio T."/>
            <person name="Dalin E."/>
            <person name="Tice H."/>
            <person name="Bruce D."/>
            <person name="Goodwin L."/>
            <person name="Pitluck S."/>
            <person name="Peters L."/>
            <person name="Ovchinnikova G."/>
            <person name="Lu M."/>
            <person name="Kyrpides N."/>
            <person name="Mavromatis K."/>
            <person name="Ivanova N."/>
            <person name="Brettin T."/>
            <person name="Detter J.C."/>
            <person name="Han C."/>
            <person name="Larimer F."/>
            <person name="Land M."/>
            <person name="Hauser L."/>
            <person name="Markowitz V."/>
            <person name="Cheng J.-F."/>
            <person name="Hugenholtz P."/>
            <person name="Woyke T."/>
            <person name="Wu D."/>
            <person name="Spring S."/>
            <person name="Lang E."/>
            <person name="Kopitz M."/>
            <person name="Brambilla E."/>
            <person name="Klenk H.-P."/>
            <person name="Eisen J.A."/>
        </authorList>
    </citation>
    <scope>NUCLEOTIDE SEQUENCE [LARGE SCALE GENOMIC DNA]</scope>
    <source>
        <strain evidence="2">ATCC 23117 / DSM 6794 / NBRC 15988 / NCIMB 1366 / Sio-4</strain>
    </source>
</reference>
<accession>I4AQU2</accession>
<dbReference type="EMBL" id="CP003345">
    <property type="protein sequence ID" value="AFM06327.1"/>
    <property type="molecule type" value="Genomic_DNA"/>
</dbReference>
<dbReference type="AlphaFoldDB" id="I4AQU2"/>
<dbReference type="KEGG" id="fli:Fleli_4027"/>
<organism evidence="1 2">
    <name type="scientific">Bernardetia litoralis (strain ATCC 23117 / DSM 6794 / NBRC 15988 / NCIMB 1366 / Fx l1 / Sio-4)</name>
    <name type="common">Flexibacter litoralis</name>
    <dbReference type="NCBI Taxonomy" id="880071"/>
    <lineage>
        <taxon>Bacteria</taxon>
        <taxon>Pseudomonadati</taxon>
        <taxon>Bacteroidota</taxon>
        <taxon>Cytophagia</taxon>
        <taxon>Cytophagales</taxon>
        <taxon>Bernardetiaceae</taxon>
        <taxon>Bernardetia</taxon>
    </lineage>
</organism>